<protein>
    <submittedName>
        <fullName evidence="1">Uncharacterized protein</fullName>
    </submittedName>
</protein>
<evidence type="ECO:0000313" key="1">
    <source>
        <dbReference type="EMBL" id="KAH7960873.1"/>
    </source>
</evidence>
<organism evidence="1 2">
    <name type="scientific">Dermacentor silvarum</name>
    <name type="common">Tick</name>
    <dbReference type="NCBI Taxonomy" id="543639"/>
    <lineage>
        <taxon>Eukaryota</taxon>
        <taxon>Metazoa</taxon>
        <taxon>Ecdysozoa</taxon>
        <taxon>Arthropoda</taxon>
        <taxon>Chelicerata</taxon>
        <taxon>Arachnida</taxon>
        <taxon>Acari</taxon>
        <taxon>Parasitiformes</taxon>
        <taxon>Ixodida</taxon>
        <taxon>Ixodoidea</taxon>
        <taxon>Ixodidae</taxon>
        <taxon>Rhipicephalinae</taxon>
        <taxon>Dermacentor</taxon>
    </lineage>
</organism>
<dbReference type="EMBL" id="CM023472">
    <property type="protein sequence ID" value="KAH7960873.1"/>
    <property type="molecule type" value="Genomic_DNA"/>
</dbReference>
<dbReference type="Proteomes" id="UP000821865">
    <property type="component" value="Chromosome 3"/>
</dbReference>
<accession>A0ACB8D8Z8</accession>
<reference evidence="1" key="1">
    <citation type="submission" date="2020-05" db="EMBL/GenBank/DDBJ databases">
        <title>Large-scale comparative analyses of tick genomes elucidate their genetic diversity and vector capacities.</title>
        <authorList>
            <person name="Jia N."/>
            <person name="Wang J."/>
            <person name="Shi W."/>
            <person name="Du L."/>
            <person name="Sun Y."/>
            <person name="Zhan W."/>
            <person name="Jiang J."/>
            <person name="Wang Q."/>
            <person name="Zhang B."/>
            <person name="Ji P."/>
            <person name="Sakyi L.B."/>
            <person name="Cui X."/>
            <person name="Yuan T."/>
            <person name="Jiang B."/>
            <person name="Yang W."/>
            <person name="Lam T.T.-Y."/>
            <person name="Chang Q."/>
            <person name="Ding S."/>
            <person name="Wang X."/>
            <person name="Zhu J."/>
            <person name="Ruan X."/>
            <person name="Zhao L."/>
            <person name="Wei J."/>
            <person name="Que T."/>
            <person name="Du C."/>
            <person name="Cheng J."/>
            <person name="Dai P."/>
            <person name="Han X."/>
            <person name="Huang E."/>
            <person name="Gao Y."/>
            <person name="Liu J."/>
            <person name="Shao H."/>
            <person name="Ye R."/>
            <person name="Li L."/>
            <person name="Wei W."/>
            <person name="Wang X."/>
            <person name="Wang C."/>
            <person name="Yang T."/>
            <person name="Huo Q."/>
            <person name="Li W."/>
            <person name="Guo W."/>
            <person name="Chen H."/>
            <person name="Zhou L."/>
            <person name="Ni X."/>
            <person name="Tian J."/>
            <person name="Zhou Y."/>
            <person name="Sheng Y."/>
            <person name="Liu T."/>
            <person name="Pan Y."/>
            <person name="Xia L."/>
            <person name="Li J."/>
            <person name="Zhao F."/>
            <person name="Cao W."/>
        </authorList>
    </citation>
    <scope>NUCLEOTIDE SEQUENCE</scope>
    <source>
        <strain evidence="1">Dsil-2018</strain>
    </source>
</reference>
<proteinExistence type="predicted"/>
<evidence type="ECO:0000313" key="2">
    <source>
        <dbReference type="Proteomes" id="UP000821865"/>
    </source>
</evidence>
<name>A0ACB8D8Z8_DERSI</name>
<gene>
    <name evidence="1" type="ORF">HPB49_024167</name>
</gene>
<keyword evidence="2" id="KW-1185">Reference proteome</keyword>
<comment type="caution">
    <text evidence="1">The sequence shown here is derived from an EMBL/GenBank/DDBJ whole genome shotgun (WGS) entry which is preliminary data.</text>
</comment>
<sequence>MQRRRLPSPLKNPSPSRSADWRRAYGHSRLSLPRREPARNPTSLVFRNDSLKRVSCDNDKGGKATNRSTGAPPRDKNPVDTKGALRLGQRQLRLRDSRRTAERRAIRTADQEDWTIYRGLDRVCRRHANQRLRQSWEGVCSSIASATSSSMAWRLLGSLQQGQNLRQRRLLGADRDGFGKPPIQSLRFPTTCPAPQYRGGVRDKHATDALGYMITHDDLPLTTTEKDRFKTFVKALQPLYKPPTEPTVTKTLEEKYEELRAHYGRRIRAADHLSLTADLWTHESTMRSYLGHKVHFSKGKLLSEVNTRFTGMEYLRSYAAATILEPRYKKYVFEHPQLVAMIAVAHNPSRVFKVVLSYLADPMLAERL</sequence>